<dbReference type="WBParaSite" id="JU765_v2.g15862.t1">
    <property type="protein sequence ID" value="JU765_v2.g15862.t1"/>
    <property type="gene ID" value="JU765_v2.g15862"/>
</dbReference>
<name>A0AC34QF11_9BILA</name>
<organism evidence="1 2">
    <name type="scientific">Panagrolaimus sp. JU765</name>
    <dbReference type="NCBI Taxonomy" id="591449"/>
    <lineage>
        <taxon>Eukaryota</taxon>
        <taxon>Metazoa</taxon>
        <taxon>Ecdysozoa</taxon>
        <taxon>Nematoda</taxon>
        <taxon>Chromadorea</taxon>
        <taxon>Rhabditida</taxon>
        <taxon>Tylenchina</taxon>
        <taxon>Panagrolaimomorpha</taxon>
        <taxon>Panagrolaimoidea</taxon>
        <taxon>Panagrolaimidae</taxon>
        <taxon>Panagrolaimus</taxon>
    </lineage>
</organism>
<reference evidence="2" key="1">
    <citation type="submission" date="2022-11" db="UniProtKB">
        <authorList>
            <consortium name="WormBaseParasite"/>
        </authorList>
    </citation>
    <scope>IDENTIFICATION</scope>
</reference>
<sequence>MNFLLFFLSIFVFGVNSNESHGFYPDNVFSRGNVGYGPLLVDSKSTSLYVGARGQLFRLWLFNINQTSNDNLFFERKLETRPEDREDCLAENSATDCETID</sequence>
<evidence type="ECO:0000313" key="2">
    <source>
        <dbReference type="WBParaSite" id="JU765_v2.g15862.t1"/>
    </source>
</evidence>
<evidence type="ECO:0000313" key="1">
    <source>
        <dbReference type="Proteomes" id="UP000887576"/>
    </source>
</evidence>
<protein>
    <submittedName>
        <fullName evidence="2">Uncharacterized protein</fullName>
    </submittedName>
</protein>
<dbReference type="Proteomes" id="UP000887576">
    <property type="component" value="Unplaced"/>
</dbReference>
<proteinExistence type="predicted"/>
<accession>A0AC34QF11</accession>